<name>A0A542DWB8_9MICO</name>
<dbReference type="OrthoDB" id="4548523at2"/>
<proteinExistence type="predicted"/>
<evidence type="ECO:0000313" key="2">
    <source>
        <dbReference type="Proteomes" id="UP000317893"/>
    </source>
</evidence>
<dbReference type="AlphaFoldDB" id="A0A542DWB8"/>
<organism evidence="1 2">
    <name type="scientific">Lapillicoccus jejuensis</name>
    <dbReference type="NCBI Taxonomy" id="402171"/>
    <lineage>
        <taxon>Bacteria</taxon>
        <taxon>Bacillati</taxon>
        <taxon>Actinomycetota</taxon>
        <taxon>Actinomycetes</taxon>
        <taxon>Micrococcales</taxon>
        <taxon>Intrasporangiaceae</taxon>
        <taxon>Lapillicoccus</taxon>
    </lineage>
</organism>
<dbReference type="RefSeq" id="WP_141846325.1">
    <property type="nucleotide sequence ID" value="NZ_BAAAPR010000006.1"/>
</dbReference>
<dbReference type="InterPro" id="IPR007061">
    <property type="entry name" value="MST-like"/>
</dbReference>
<dbReference type="Gene3D" id="1.20.120.450">
    <property type="entry name" value="dinb family like domain"/>
    <property type="match status" value="1"/>
</dbReference>
<gene>
    <name evidence="1" type="ORF">FB458_0416</name>
</gene>
<dbReference type="InterPro" id="IPR034660">
    <property type="entry name" value="DinB/YfiT-like"/>
</dbReference>
<reference evidence="1 2" key="1">
    <citation type="submission" date="2019-06" db="EMBL/GenBank/DDBJ databases">
        <title>Sequencing the genomes of 1000 actinobacteria strains.</title>
        <authorList>
            <person name="Klenk H.-P."/>
        </authorList>
    </citation>
    <scope>NUCLEOTIDE SEQUENCE [LARGE SCALE GENOMIC DNA]</scope>
    <source>
        <strain evidence="1 2">DSM 18607</strain>
    </source>
</reference>
<comment type="caution">
    <text evidence="1">The sequence shown here is derived from an EMBL/GenBank/DDBJ whole genome shotgun (WGS) entry which is preliminary data.</text>
</comment>
<dbReference type="Proteomes" id="UP000317893">
    <property type="component" value="Unassembled WGS sequence"/>
</dbReference>
<accession>A0A542DWB8</accession>
<sequence>MSTDDARTDPRPFDGDERATLLGFLAGQREILRRKCAGLDADQLARTLPPSTLTLGGLLNHATLNENWWFVVRLGGGAPHPAFAEVDFDADPDFEFHEAAHLSPEELRCRYDDACAASDAVLAGIDDLSTRTVAATRDGERMSARWVLLHMVEETARHAGHADLLREAVDGATGE</sequence>
<keyword evidence="2" id="KW-1185">Reference proteome</keyword>
<dbReference type="SUPFAM" id="SSF109854">
    <property type="entry name" value="DinB/YfiT-like putative metalloenzymes"/>
    <property type="match status" value="1"/>
</dbReference>
<protein>
    <submittedName>
        <fullName evidence="1">Uncharacterized protein DUF664</fullName>
    </submittedName>
</protein>
<dbReference type="EMBL" id="VFMN01000001">
    <property type="protein sequence ID" value="TQJ07355.1"/>
    <property type="molecule type" value="Genomic_DNA"/>
</dbReference>
<dbReference type="Pfam" id="PF04978">
    <property type="entry name" value="MST"/>
    <property type="match status" value="1"/>
</dbReference>
<evidence type="ECO:0000313" key="1">
    <source>
        <dbReference type="EMBL" id="TQJ07355.1"/>
    </source>
</evidence>